<reference evidence="1" key="1">
    <citation type="journal article" date="2014" name="Front. Microbiol.">
        <title>High frequency of phylogenetically diverse reductive dehalogenase-homologous genes in deep subseafloor sedimentary metagenomes.</title>
        <authorList>
            <person name="Kawai M."/>
            <person name="Futagami T."/>
            <person name="Toyoda A."/>
            <person name="Takaki Y."/>
            <person name="Nishi S."/>
            <person name="Hori S."/>
            <person name="Arai W."/>
            <person name="Tsubouchi T."/>
            <person name="Morono Y."/>
            <person name="Uchiyama I."/>
            <person name="Ito T."/>
            <person name="Fujiyama A."/>
            <person name="Inagaki F."/>
            <person name="Takami H."/>
        </authorList>
    </citation>
    <scope>NUCLEOTIDE SEQUENCE</scope>
    <source>
        <strain evidence="1">Expedition CK06-06</strain>
    </source>
</reference>
<protein>
    <submittedName>
        <fullName evidence="1">Uncharacterized protein</fullName>
    </submittedName>
</protein>
<comment type="caution">
    <text evidence="1">The sequence shown here is derived from an EMBL/GenBank/DDBJ whole genome shotgun (WGS) entry which is preliminary data.</text>
</comment>
<evidence type="ECO:0000313" key="1">
    <source>
        <dbReference type="EMBL" id="GAH73446.1"/>
    </source>
</evidence>
<feature type="non-terminal residue" evidence="1">
    <location>
        <position position="1"/>
    </location>
</feature>
<gene>
    <name evidence="1" type="ORF">S03H2_41874</name>
</gene>
<proteinExistence type="predicted"/>
<accession>X1HTG9</accession>
<sequence length="62" mass="7196">CEIANNLKKELLGLLVKAKELMWKLYGLPEDLTGQIYYVDYVISNKNIKDKEFREATRAFGT</sequence>
<dbReference type="EMBL" id="BARU01026036">
    <property type="protein sequence ID" value="GAH73446.1"/>
    <property type="molecule type" value="Genomic_DNA"/>
</dbReference>
<organism evidence="1">
    <name type="scientific">marine sediment metagenome</name>
    <dbReference type="NCBI Taxonomy" id="412755"/>
    <lineage>
        <taxon>unclassified sequences</taxon>
        <taxon>metagenomes</taxon>
        <taxon>ecological metagenomes</taxon>
    </lineage>
</organism>
<dbReference type="AlphaFoldDB" id="X1HTG9"/>
<name>X1HTG9_9ZZZZ</name>